<sequence>MSDQKTTINLKNIASELEKRKTEISDIRASSQQSRDVVELDQSKVGRLSRMDALQSQAMSLESERRRQVELSKIETTLTRLQNRNYGYCLRCDEEIQLKRLELDPTVSLCIDCATKKQQ</sequence>
<evidence type="ECO:0000259" key="5">
    <source>
        <dbReference type="Pfam" id="PF01258"/>
    </source>
</evidence>
<dbReference type="PANTHER" id="PTHR33823:SF4">
    <property type="entry name" value="GENERAL STRESS PROTEIN 16O"/>
    <property type="match status" value="1"/>
</dbReference>
<dbReference type="PANTHER" id="PTHR33823">
    <property type="entry name" value="RNA POLYMERASE-BINDING TRANSCRIPTION FACTOR DKSA-RELATED"/>
    <property type="match status" value="1"/>
</dbReference>
<dbReference type="STRING" id="1489064.WH96_07265"/>
<evidence type="ECO:0000313" key="6">
    <source>
        <dbReference type="EMBL" id="KLN61420.1"/>
    </source>
</evidence>
<keyword evidence="7" id="KW-1185">Reference proteome</keyword>
<evidence type="ECO:0000256" key="1">
    <source>
        <dbReference type="ARBA" id="ARBA00022723"/>
    </source>
</evidence>
<reference evidence="6 7" key="1">
    <citation type="submission" date="2015-03" db="EMBL/GenBank/DDBJ databases">
        <title>Genome Sequence of Kiloniella spongiae MEBiC09566, isolated from a marine sponge.</title>
        <authorList>
            <person name="Shao Z."/>
            <person name="Wang L."/>
            <person name="Li X."/>
        </authorList>
    </citation>
    <scope>NUCLEOTIDE SEQUENCE [LARGE SCALE GENOMIC DNA]</scope>
    <source>
        <strain evidence="6 7">MEBiC09566</strain>
    </source>
</reference>
<dbReference type="Pfam" id="PF01258">
    <property type="entry name" value="zf-dskA_traR"/>
    <property type="match status" value="1"/>
</dbReference>
<dbReference type="RefSeq" id="WP_047763502.1">
    <property type="nucleotide sequence ID" value="NZ_LAQL01000004.1"/>
</dbReference>
<accession>A0A0H2MXM4</accession>
<dbReference type="InterPro" id="IPR000962">
    <property type="entry name" value="Znf_DskA_TraR"/>
</dbReference>
<keyword evidence="1" id="KW-0479">Metal-binding</keyword>
<evidence type="ECO:0000313" key="7">
    <source>
        <dbReference type="Proteomes" id="UP000035444"/>
    </source>
</evidence>
<dbReference type="Proteomes" id="UP000035444">
    <property type="component" value="Unassembled WGS sequence"/>
</dbReference>
<proteinExistence type="predicted"/>
<organism evidence="6 7">
    <name type="scientific">Kiloniella spongiae</name>
    <dbReference type="NCBI Taxonomy" id="1489064"/>
    <lineage>
        <taxon>Bacteria</taxon>
        <taxon>Pseudomonadati</taxon>
        <taxon>Pseudomonadota</taxon>
        <taxon>Alphaproteobacteria</taxon>
        <taxon>Rhodospirillales</taxon>
        <taxon>Kiloniellaceae</taxon>
        <taxon>Kiloniella</taxon>
    </lineage>
</organism>
<dbReference type="GO" id="GO:0008270">
    <property type="term" value="F:zinc ion binding"/>
    <property type="evidence" value="ECO:0007669"/>
    <property type="project" value="UniProtKB-KW"/>
</dbReference>
<dbReference type="Gene3D" id="1.20.120.910">
    <property type="entry name" value="DksA, coiled-coil domain"/>
    <property type="match status" value="1"/>
</dbReference>
<dbReference type="AlphaFoldDB" id="A0A0H2MXM4"/>
<dbReference type="PROSITE" id="PS51128">
    <property type="entry name" value="ZF_DKSA_2"/>
    <property type="match status" value="1"/>
</dbReference>
<keyword evidence="3" id="KW-0862">Zinc</keyword>
<protein>
    <submittedName>
        <fullName evidence="6">Conjugal transfer protein TraR</fullName>
    </submittedName>
</protein>
<dbReference type="OrthoDB" id="1121111at2"/>
<evidence type="ECO:0000256" key="3">
    <source>
        <dbReference type="ARBA" id="ARBA00022833"/>
    </source>
</evidence>
<feature type="zinc finger region" description="dksA C4-type" evidence="4">
    <location>
        <begin position="89"/>
        <end position="113"/>
    </location>
</feature>
<evidence type="ECO:0000256" key="4">
    <source>
        <dbReference type="PROSITE-ProRule" id="PRU00510"/>
    </source>
</evidence>
<comment type="caution">
    <text evidence="6">The sequence shown here is derived from an EMBL/GenBank/DDBJ whole genome shotgun (WGS) entry which is preliminary data.</text>
</comment>
<keyword evidence="2" id="KW-0863">Zinc-finger</keyword>
<gene>
    <name evidence="6" type="ORF">WH96_07265</name>
</gene>
<name>A0A0H2MXM4_9PROT</name>
<evidence type="ECO:0000256" key="2">
    <source>
        <dbReference type="ARBA" id="ARBA00022771"/>
    </source>
</evidence>
<dbReference type="SUPFAM" id="SSF57716">
    <property type="entry name" value="Glucocorticoid receptor-like (DNA-binding domain)"/>
    <property type="match status" value="1"/>
</dbReference>
<dbReference type="EMBL" id="LAQL01000004">
    <property type="protein sequence ID" value="KLN61420.1"/>
    <property type="molecule type" value="Genomic_DNA"/>
</dbReference>
<feature type="domain" description="Zinc finger DksA/TraR C4-type" evidence="5">
    <location>
        <begin position="84"/>
        <end position="119"/>
    </location>
</feature>